<organism evidence="3 4">
    <name type="scientific">Streptomyces spectabilis</name>
    <dbReference type="NCBI Taxonomy" id="68270"/>
    <lineage>
        <taxon>Bacteria</taxon>
        <taxon>Bacillati</taxon>
        <taxon>Actinomycetota</taxon>
        <taxon>Actinomycetes</taxon>
        <taxon>Kitasatosporales</taxon>
        <taxon>Streptomycetaceae</taxon>
        <taxon>Streptomyces</taxon>
    </lineage>
</organism>
<evidence type="ECO:0000256" key="2">
    <source>
        <dbReference type="SAM" id="Phobius"/>
    </source>
</evidence>
<dbReference type="Proteomes" id="UP000549009">
    <property type="component" value="Unassembled WGS sequence"/>
</dbReference>
<feature type="compositionally biased region" description="Basic and acidic residues" evidence="1">
    <location>
        <begin position="257"/>
        <end position="266"/>
    </location>
</feature>
<dbReference type="RefSeq" id="WP_184926320.1">
    <property type="nucleotide sequence ID" value="NZ_BMSQ01000030.1"/>
</dbReference>
<gene>
    <name evidence="3" type="ORF">FHS40_008470</name>
</gene>
<feature type="transmembrane region" description="Helical" evidence="2">
    <location>
        <begin position="99"/>
        <end position="120"/>
    </location>
</feature>
<evidence type="ECO:0000313" key="4">
    <source>
        <dbReference type="Proteomes" id="UP000549009"/>
    </source>
</evidence>
<dbReference type="AlphaFoldDB" id="A0A7W8B5R9"/>
<comment type="caution">
    <text evidence="3">The sequence shown here is derived from an EMBL/GenBank/DDBJ whole genome shotgun (WGS) entry which is preliminary data.</text>
</comment>
<sequence length="307" mass="33609">MHPNPHTTNTGPRPFADQPHRLQQALHQARRTPFTVQEHLDEHTAWGWMRWALPDDPWFADGDLPLRQIGIRPPDPTLRDRCAYRWLTRRAPARIELDHGGSVTATTLTAALAALVGLVAALKHGIPAGIALPLTILLPLLADHLPARLDARARRYVRTIDQPAAVARLRPLIAWHIQINQTARHHPTAEQRHAARLSHRALWQLAALLTHPAAPPPPADGQLAVEAQHLADLAHRCAEAAAAHHQLEHAIAQPTPDHPDLPRAEELAAPSHPLAVAADTLKDAATASRHAAGRLHQLDASPTDPTH</sequence>
<evidence type="ECO:0000313" key="3">
    <source>
        <dbReference type="EMBL" id="MBB5109342.1"/>
    </source>
</evidence>
<dbReference type="EMBL" id="JACHJD010000026">
    <property type="protein sequence ID" value="MBB5109342.1"/>
    <property type="molecule type" value="Genomic_DNA"/>
</dbReference>
<reference evidence="3 4" key="1">
    <citation type="submission" date="2020-08" db="EMBL/GenBank/DDBJ databases">
        <title>Genomic Encyclopedia of Type Strains, Phase III (KMG-III): the genomes of soil and plant-associated and newly described type strains.</title>
        <authorList>
            <person name="Whitman W."/>
        </authorList>
    </citation>
    <scope>NUCLEOTIDE SEQUENCE [LARGE SCALE GENOMIC DNA]</scope>
    <source>
        <strain evidence="3 4">CECT 3146</strain>
    </source>
</reference>
<evidence type="ECO:0000256" key="1">
    <source>
        <dbReference type="SAM" id="MobiDB-lite"/>
    </source>
</evidence>
<proteinExistence type="predicted"/>
<protein>
    <submittedName>
        <fullName evidence="3">Uncharacterized protein</fullName>
    </submittedName>
</protein>
<keyword evidence="2" id="KW-1133">Transmembrane helix</keyword>
<name>A0A7W8B5R9_STRST</name>
<accession>A0A7W8B5R9</accession>
<keyword evidence="4" id="KW-1185">Reference proteome</keyword>
<feature type="region of interest" description="Disordered" evidence="1">
    <location>
        <begin position="253"/>
        <end position="307"/>
    </location>
</feature>
<feature type="transmembrane region" description="Helical" evidence="2">
    <location>
        <begin position="126"/>
        <end position="145"/>
    </location>
</feature>
<keyword evidence="2" id="KW-0812">Transmembrane</keyword>
<keyword evidence="2" id="KW-0472">Membrane</keyword>